<dbReference type="CDD" id="cd08662">
    <property type="entry name" value="M13"/>
    <property type="match status" value="1"/>
</dbReference>
<evidence type="ECO:0000313" key="13">
    <source>
        <dbReference type="Proteomes" id="UP000014500"/>
    </source>
</evidence>
<evidence type="ECO:0000256" key="3">
    <source>
        <dbReference type="ARBA" id="ARBA00022670"/>
    </source>
</evidence>
<dbReference type="Proteomes" id="UP000014500">
    <property type="component" value="Unassembled WGS sequence"/>
</dbReference>
<keyword evidence="4" id="KW-0479">Metal-binding</keyword>
<evidence type="ECO:0000256" key="2">
    <source>
        <dbReference type="ARBA" id="ARBA00007357"/>
    </source>
</evidence>
<keyword evidence="13" id="KW-1185">Reference proteome</keyword>
<name>T1IIL4_STRMM</name>
<feature type="domain" description="Peptidase M13 N-terminal" evidence="11">
    <location>
        <begin position="95"/>
        <end position="368"/>
    </location>
</feature>
<dbReference type="InterPro" id="IPR018497">
    <property type="entry name" value="Peptidase_M13_C"/>
</dbReference>
<dbReference type="GO" id="GO:0005886">
    <property type="term" value="C:plasma membrane"/>
    <property type="evidence" value="ECO:0007669"/>
    <property type="project" value="TreeGrafter"/>
</dbReference>
<dbReference type="PROSITE" id="PS51885">
    <property type="entry name" value="NEPRILYSIN"/>
    <property type="match status" value="1"/>
</dbReference>
<feature type="domain" description="Peptidase M13 N-terminal" evidence="11">
    <location>
        <begin position="412"/>
        <end position="454"/>
    </location>
</feature>
<comment type="similarity">
    <text evidence="2">Belongs to the peptidase M13 family.</text>
</comment>
<dbReference type="eggNOG" id="KOG3624">
    <property type="taxonomic scope" value="Eukaryota"/>
</dbReference>
<dbReference type="InterPro" id="IPR042089">
    <property type="entry name" value="Peptidase_M13_dom_2"/>
</dbReference>
<reference evidence="13" key="1">
    <citation type="submission" date="2011-05" db="EMBL/GenBank/DDBJ databases">
        <authorList>
            <person name="Richards S.R."/>
            <person name="Qu J."/>
            <person name="Jiang H."/>
            <person name="Jhangiani S.N."/>
            <person name="Agravi P."/>
            <person name="Goodspeed R."/>
            <person name="Gross S."/>
            <person name="Mandapat C."/>
            <person name="Jackson L."/>
            <person name="Mathew T."/>
            <person name="Pu L."/>
            <person name="Thornton R."/>
            <person name="Saada N."/>
            <person name="Wilczek-Boney K.B."/>
            <person name="Lee S."/>
            <person name="Kovar C."/>
            <person name="Wu Y."/>
            <person name="Scherer S.E."/>
            <person name="Worley K.C."/>
            <person name="Muzny D.M."/>
            <person name="Gibbs R."/>
        </authorList>
    </citation>
    <scope>NUCLEOTIDE SEQUENCE</scope>
    <source>
        <strain evidence="13">Brora</strain>
    </source>
</reference>
<dbReference type="InterPro" id="IPR024079">
    <property type="entry name" value="MetalloPept_cat_dom_sf"/>
</dbReference>
<feature type="transmembrane region" description="Helical" evidence="9">
    <location>
        <begin position="37"/>
        <end position="57"/>
    </location>
</feature>
<keyword evidence="3" id="KW-0645">Protease</keyword>
<dbReference type="PANTHER" id="PTHR11733">
    <property type="entry name" value="ZINC METALLOPROTEASE FAMILY M13 NEPRILYSIN-RELATED"/>
    <property type="match status" value="1"/>
</dbReference>
<feature type="region of interest" description="Disordered" evidence="8">
    <location>
        <begin position="1"/>
        <end position="28"/>
    </location>
</feature>
<sequence length="697" mass="79634">MTNNAVEPAVPTSFEESTQKTPRPKAAKIRKKKSTKVLKAILATALLIILILTIILLTQSFKSTECQNETTVCTTQECTMSAATLMASMHRNEDPCEDFFSFVCGKDDNVTPDVFITLLLQLQKKLKQLLMKPTLPDEAASISNAKNFYIACMDTDKIKKLGLKPLNDILQNLAPGWPWLPEELKSDYANVNTNNGEFISDENPSNESMKNDDFGVQEDLKVEEITNDKLSMTLEQLLGKLSRHGMLTNKIINIEVIEDFDDRRIMRLTAVQSEPKEGIKRQKKKKAVENDELFKTQLSKTIYLLTEKENSAEIKREIVRMLALKKQLEPMNASGKYRTNFTLRNNKMSIADLTKLTQNFSMESTIANFAVWNALIEPVLEHVFAPDISNFIEVDRFHFCISTITEHFPFGNKFIQLIRESYKNLISNSKWLDRTTKRNAMEKLDKMSQLVGFPTWIKNDTKLDEYYKDVNDRKRQSYFKFLFCPRNRRWSDEFGVVNTNAFYAPRMNSIGNFPIGIMQNPFYQDSRLAALNFGGVGSIIGHEIGHAFDNVGSQFDGNGSLWSLWSDNSKKIYDDKTQCYVDGLFTVGENIPDNTGLHAAFNAYKAWIKMQKIEKQLPGLAEFTPEQIFFISYGYFINFISGVKTQQFKVGLVAGIIKRIHTVQSDTGPLPNFEEFAKAFNCNKGPMNRMDERCTLW</sequence>
<dbReference type="PhylomeDB" id="T1IIL4"/>
<evidence type="ECO:0000259" key="11">
    <source>
        <dbReference type="Pfam" id="PF05649"/>
    </source>
</evidence>
<dbReference type="Pfam" id="PF01431">
    <property type="entry name" value="Peptidase_M13"/>
    <property type="match status" value="1"/>
</dbReference>
<feature type="domain" description="Peptidase M13 C-terminal" evidence="10">
    <location>
        <begin position="500"/>
        <end position="694"/>
    </location>
</feature>
<evidence type="ECO:0000259" key="10">
    <source>
        <dbReference type="Pfam" id="PF01431"/>
    </source>
</evidence>
<evidence type="ECO:0000256" key="5">
    <source>
        <dbReference type="ARBA" id="ARBA00022801"/>
    </source>
</evidence>
<dbReference type="EMBL" id="AFFK01014341">
    <property type="status" value="NOT_ANNOTATED_CDS"/>
    <property type="molecule type" value="Genomic_DNA"/>
</dbReference>
<keyword evidence="9" id="KW-0812">Transmembrane</keyword>
<dbReference type="GO" id="GO:0004222">
    <property type="term" value="F:metalloendopeptidase activity"/>
    <property type="evidence" value="ECO:0007669"/>
    <property type="project" value="InterPro"/>
</dbReference>
<evidence type="ECO:0000256" key="6">
    <source>
        <dbReference type="ARBA" id="ARBA00022833"/>
    </source>
</evidence>
<dbReference type="Gene3D" id="1.10.1380.10">
    <property type="entry name" value="Neutral endopeptidase , domain2"/>
    <property type="match status" value="1"/>
</dbReference>
<dbReference type="Pfam" id="PF05649">
    <property type="entry name" value="Peptidase_M13_N"/>
    <property type="match status" value="2"/>
</dbReference>
<dbReference type="GO" id="GO:0046872">
    <property type="term" value="F:metal ion binding"/>
    <property type="evidence" value="ECO:0007669"/>
    <property type="project" value="UniProtKB-KW"/>
</dbReference>
<dbReference type="SUPFAM" id="SSF55486">
    <property type="entry name" value="Metalloproteases ('zincins'), catalytic domain"/>
    <property type="match status" value="1"/>
</dbReference>
<dbReference type="InterPro" id="IPR000718">
    <property type="entry name" value="Peptidase_M13"/>
</dbReference>
<dbReference type="GO" id="GO:0016485">
    <property type="term" value="P:protein processing"/>
    <property type="evidence" value="ECO:0007669"/>
    <property type="project" value="TreeGrafter"/>
</dbReference>
<dbReference type="EnsemblMetazoa" id="SMAR000715-RA">
    <property type="protein sequence ID" value="SMAR000715-PA"/>
    <property type="gene ID" value="SMAR000715"/>
</dbReference>
<keyword evidence="7" id="KW-0482">Metalloprotease</keyword>
<dbReference type="HOGENOM" id="CLU_006187_4_3_1"/>
<evidence type="ECO:0000256" key="8">
    <source>
        <dbReference type="SAM" id="MobiDB-lite"/>
    </source>
</evidence>
<evidence type="ECO:0008006" key="14">
    <source>
        <dbReference type="Google" id="ProtNLM"/>
    </source>
</evidence>
<dbReference type="PANTHER" id="PTHR11733:SF133">
    <property type="entry name" value="PHOSPHATE-REGULATING NEUTRAL ENDOPEPTIDASE PHEX"/>
    <property type="match status" value="1"/>
</dbReference>
<keyword evidence="6" id="KW-0862">Zinc</keyword>
<evidence type="ECO:0000256" key="4">
    <source>
        <dbReference type="ARBA" id="ARBA00022723"/>
    </source>
</evidence>
<evidence type="ECO:0000256" key="7">
    <source>
        <dbReference type="ARBA" id="ARBA00023049"/>
    </source>
</evidence>
<dbReference type="InterPro" id="IPR008753">
    <property type="entry name" value="Peptidase_M13_N"/>
</dbReference>
<dbReference type="PRINTS" id="PR00786">
    <property type="entry name" value="NEPRILYSIN"/>
</dbReference>
<evidence type="ECO:0000256" key="1">
    <source>
        <dbReference type="ARBA" id="ARBA00001947"/>
    </source>
</evidence>
<organism evidence="12 13">
    <name type="scientific">Strigamia maritima</name>
    <name type="common">European centipede</name>
    <name type="synonym">Geophilus maritimus</name>
    <dbReference type="NCBI Taxonomy" id="126957"/>
    <lineage>
        <taxon>Eukaryota</taxon>
        <taxon>Metazoa</taxon>
        <taxon>Ecdysozoa</taxon>
        <taxon>Arthropoda</taxon>
        <taxon>Myriapoda</taxon>
        <taxon>Chilopoda</taxon>
        <taxon>Pleurostigmophora</taxon>
        <taxon>Geophilomorpha</taxon>
        <taxon>Linotaeniidae</taxon>
        <taxon>Strigamia</taxon>
    </lineage>
</organism>
<protein>
    <recommendedName>
        <fullName evidence="14">Peptidase M13 C-terminal domain-containing protein</fullName>
    </recommendedName>
</protein>
<comment type="cofactor">
    <cofactor evidence="1">
        <name>Zn(2+)</name>
        <dbReference type="ChEBI" id="CHEBI:29105"/>
    </cofactor>
</comment>
<proteinExistence type="inferred from homology"/>
<reference evidence="12" key="2">
    <citation type="submission" date="2015-02" db="UniProtKB">
        <authorList>
            <consortium name="EnsemblMetazoa"/>
        </authorList>
    </citation>
    <scope>IDENTIFICATION</scope>
</reference>
<keyword evidence="9" id="KW-0472">Membrane</keyword>
<dbReference type="AlphaFoldDB" id="T1IIL4"/>
<accession>T1IIL4</accession>
<evidence type="ECO:0000313" key="12">
    <source>
        <dbReference type="EnsemblMetazoa" id="SMAR000715-PA"/>
    </source>
</evidence>
<keyword evidence="9" id="KW-1133">Transmembrane helix</keyword>
<dbReference type="Gene3D" id="3.40.390.10">
    <property type="entry name" value="Collagenase (Catalytic Domain)"/>
    <property type="match status" value="1"/>
</dbReference>
<evidence type="ECO:0000256" key="9">
    <source>
        <dbReference type="SAM" id="Phobius"/>
    </source>
</evidence>
<keyword evidence="5" id="KW-0378">Hydrolase</keyword>